<sequence>MFNEREIISRILNGDLQAFELLVKQYQQLVFYIVNKLVKEQPDTEDISQEVFIKVYENLRNFSFKSKLSTWIASIAYRTALNHIRDNKKARIMHSGEDIADFYFTTETPERLSEQKDITAYINKLIAEMPLPYKSVLTLYHMNELSYQEIEQITGMPEGTVKNYLFRARKLLKDKLKSCLKDEYIRKPD</sequence>
<dbReference type="PANTHER" id="PTHR43133:SF51">
    <property type="entry name" value="RNA POLYMERASE SIGMA FACTOR"/>
    <property type="match status" value="1"/>
</dbReference>
<keyword evidence="4" id="KW-0804">Transcription</keyword>
<dbReference type="RefSeq" id="WP_354660176.1">
    <property type="nucleotide sequence ID" value="NZ_JBEXAC010000001.1"/>
</dbReference>
<dbReference type="InterPro" id="IPR013325">
    <property type="entry name" value="RNA_pol_sigma_r2"/>
</dbReference>
<evidence type="ECO:0000313" key="7">
    <source>
        <dbReference type="EMBL" id="MET6997541.1"/>
    </source>
</evidence>
<keyword evidence="3" id="KW-0731">Sigma factor</keyword>
<dbReference type="InterPro" id="IPR013249">
    <property type="entry name" value="RNA_pol_sigma70_r4_t2"/>
</dbReference>
<dbReference type="SUPFAM" id="SSF88659">
    <property type="entry name" value="Sigma3 and sigma4 domains of RNA polymerase sigma factors"/>
    <property type="match status" value="1"/>
</dbReference>
<dbReference type="Gene3D" id="1.10.10.10">
    <property type="entry name" value="Winged helix-like DNA-binding domain superfamily/Winged helix DNA-binding domain"/>
    <property type="match status" value="1"/>
</dbReference>
<dbReference type="Gene3D" id="1.10.1740.10">
    <property type="match status" value="1"/>
</dbReference>
<dbReference type="InterPro" id="IPR013324">
    <property type="entry name" value="RNA_pol_sigma_r3/r4-like"/>
</dbReference>
<evidence type="ECO:0000256" key="1">
    <source>
        <dbReference type="ARBA" id="ARBA00010641"/>
    </source>
</evidence>
<accession>A0ABV2T3B7</accession>
<evidence type="ECO:0000259" key="6">
    <source>
        <dbReference type="Pfam" id="PF08281"/>
    </source>
</evidence>
<feature type="domain" description="RNA polymerase sigma factor 70 region 4 type 2" evidence="6">
    <location>
        <begin position="122"/>
        <end position="172"/>
    </location>
</feature>
<dbReference type="EMBL" id="JBEXAC010000001">
    <property type="protein sequence ID" value="MET6997541.1"/>
    <property type="molecule type" value="Genomic_DNA"/>
</dbReference>
<dbReference type="Pfam" id="PF08281">
    <property type="entry name" value="Sigma70_r4_2"/>
    <property type="match status" value="1"/>
</dbReference>
<organism evidence="7 8">
    <name type="scientific">Chitinophaga defluvii</name>
    <dbReference type="NCBI Taxonomy" id="3163343"/>
    <lineage>
        <taxon>Bacteria</taxon>
        <taxon>Pseudomonadati</taxon>
        <taxon>Bacteroidota</taxon>
        <taxon>Chitinophagia</taxon>
        <taxon>Chitinophagales</taxon>
        <taxon>Chitinophagaceae</taxon>
        <taxon>Chitinophaga</taxon>
    </lineage>
</organism>
<feature type="domain" description="RNA polymerase sigma-70 region 2" evidence="5">
    <location>
        <begin position="22"/>
        <end position="89"/>
    </location>
</feature>
<dbReference type="InterPro" id="IPR014284">
    <property type="entry name" value="RNA_pol_sigma-70_dom"/>
</dbReference>
<dbReference type="InterPro" id="IPR007627">
    <property type="entry name" value="RNA_pol_sigma70_r2"/>
</dbReference>
<evidence type="ECO:0000256" key="2">
    <source>
        <dbReference type="ARBA" id="ARBA00023015"/>
    </source>
</evidence>
<proteinExistence type="inferred from homology"/>
<protein>
    <submittedName>
        <fullName evidence="7">Sigma-70 family RNA polymerase sigma factor</fullName>
    </submittedName>
</protein>
<dbReference type="PANTHER" id="PTHR43133">
    <property type="entry name" value="RNA POLYMERASE ECF-TYPE SIGMA FACTO"/>
    <property type="match status" value="1"/>
</dbReference>
<keyword evidence="2" id="KW-0805">Transcription regulation</keyword>
<dbReference type="CDD" id="cd06171">
    <property type="entry name" value="Sigma70_r4"/>
    <property type="match status" value="1"/>
</dbReference>
<dbReference type="InterPro" id="IPR036388">
    <property type="entry name" value="WH-like_DNA-bd_sf"/>
</dbReference>
<evidence type="ECO:0000256" key="3">
    <source>
        <dbReference type="ARBA" id="ARBA00023082"/>
    </source>
</evidence>
<evidence type="ECO:0000259" key="5">
    <source>
        <dbReference type="Pfam" id="PF04542"/>
    </source>
</evidence>
<dbReference type="Proteomes" id="UP001549749">
    <property type="component" value="Unassembled WGS sequence"/>
</dbReference>
<gene>
    <name evidence="7" type="ORF">ABR189_09190</name>
</gene>
<evidence type="ECO:0000313" key="8">
    <source>
        <dbReference type="Proteomes" id="UP001549749"/>
    </source>
</evidence>
<dbReference type="SUPFAM" id="SSF88946">
    <property type="entry name" value="Sigma2 domain of RNA polymerase sigma factors"/>
    <property type="match status" value="1"/>
</dbReference>
<comment type="caution">
    <text evidence="7">The sequence shown here is derived from an EMBL/GenBank/DDBJ whole genome shotgun (WGS) entry which is preliminary data.</text>
</comment>
<reference evidence="7 8" key="1">
    <citation type="submission" date="2024-06" db="EMBL/GenBank/DDBJ databases">
        <title>Chitinophaga defluvii sp. nov., isolated from municipal sewage.</title>
        <authorList>
            <person name="Zhang L."/>
        </authorList>
    </citation>
    <scope>NUCLEOTIDE SEQUENCE [LARGE SCALE GENOMIC DNA]</scope>
    <source>
        <strain evidence="7 8">H8</strain>
    </source>
</reference>
<comment type="similarity">
    <text evidence="1">Belongs to the sigma-70 factor family. ECF subfamily.</text>
</comment>
<dbReference type="Pfam" id="PF04542">
    <property type="entry name" value="Sigma70_r2"/>
    <property type="match status" value="1"/>
</dbReference>
<name>A0ABV2T3B7_9BACT</name>
<dbReference type="InterPro" id="IPR039425">
    <property type="entry name" value="RNA_pol_sigma-70-like"/>
</dbReference>
<evidence type="ECO:0000256" key="4">
    <source>
        <dbReference type="ARBA" id="ARBA00023163"/>
    </source>
</evidence>
<keyword evidence="8" id="KW-1185">Reference proteome</keyword>
<dbReference type="NCBIfam" id="TIGR02937">
    <property type="entry name" value="sigma70-ECF"/>
    <property type="match status" value="1"/>
</dbReference>